<evidence type="ECO:0000256" key="6">
    <source>
        <dbReference type="SAM" id="MobiDB-lite"/>
    </source>
</evidence>
<dbReference type="GO" id="GO:0006417">
    <property type="term" value="P:regulation of translation"/>
    <property type="evidence" value="ECO:0007669"/>
    <property type="project" value="UniProtKB-KW"/>
</dbReference>
<feature type="domain" description="MI" evidence="7">
    <location>
        <begin position="195"/>
        <end position="305"/>
    </location>
</feature>
<evidence type="ECO:0000313" key="8">
    <source>
        <dbReference type="EMBL" id="KHN41261.1"/>
    </source>
</evidence>
<gene>
    <name evidence="8" type="ORF">glysoja_030099</name>
</gene>
<evidence type="ECO:0000256" key="1">
    <source>
        <dbReference type="ARBA" id="ARBA00004123"/>
    </source>
</evidence>
<dbReference type="InterPro" id="IPR003891">
    <property type="entry name" value="Initiation_fac_eIF4g_MI"/>
</dbReference>
<dbReference type="GO" id="GO:0000398">
    <property type="term" value="P:mRNA splicing, via spliceosome"/>
    <property type="evidence" value="ECO:0007669"/>
    <property type="project" value="TreeGrafter"/>
</dbReference>
<feature type="region of interest" description="Disordered" evidence="6">
    <location>
        <begin position="153"/>
        <end position="189"/>
    </location>
</feature>
<organism evidence="8">
    <name type="scientific">Glycine soja</name>
    <name type="common">Wild soybean</name>
    <dbReference type="NCBI Taxonomy" id="3848"/>
    <lineage>
        <taxon>Eukaryota</taxon>
        <taxon>Viridiplantae</taxon>
        <taxon>Streptophyta</taxon>
        <taxon>Embryophyta</taxon>
        <taxon>Tracheophyta</taxon>
        <taxon>Spermatophyta</taxon>
        <taxon>Magnoliopsida</taxon>
        <taxon>eudicotyledons</taxon>
        <taxon>Gunneridae</taxon>
        <taxon>Pentapetalae</taxon>
        <taxon>rosids</taxon>
        <taxon>fabids</taxon>
        <taxon>Fabales</taxon>
        <taxon>Fabaceae</taxon>
        <taxon>Papilionoideae</taxon>
        <taxon>50 kb inversion clade</taxon>
        <taxon>NPAAA clade</taxon>
        <taxon>indigoferoid/millettioid clade</taxon>
        <taxon>Phaseoleae</taxon>
        <taxon>Glycine</taxon>
        <taxon>Glycine subgen. Soja</taxon>
    </lineage>
</organism>
<keyword evidence="3" id="KW-0810">Translation regulation</keyword>
<reference evidence="8" key="1">
    <citation type="submission" date="2014-07" db="EMBL/GenBank/DDBJ databases">
        <title>Identification of a novel salt tolerance gene in wild soybean by whole-genome sequencing.</title>
        <authorList>
            <person name="Lam H.-M."/>
            <person name="Qi X."/>
            <person name="Li M.-W."/>
            <person name="Liu X."/>
            <person name="Xie M."/>
            <person name="Ni M."/>
            <person name="Xu X."/>
        </authorList>
    </citation>
    <scope>NUCLEOTIDE SEQUENCE [LARGE SCALE GENOMIC DNA]</scope>
    <source>
        <tissue evidence="8">Root</tissue>
    </source>
</reference>
<evidence type="ECO:0000256" key="2">
    <source>
        <dbReference type="ARBA" id="ARBA00022664"/>
    </source>
</evidence>
<evidence type="ECO:0000256" key="3">
    <source>
        <dbReference type="ARBA" id="ARBA00022845"/>
    </source>
</evidence>
<feature type="compositionally biased region" description="Acidic residues" evidence="6">
    <location>
        <begin position="157"/>
        <end position="181"/>
    </location>
</feature>
<name>A0A0B2S3H4_GLYSO</name>
<feature type="region of interest" description="Disordered" evidence="6">
    <location>
        <begin position="266"/>
        <end position="305"/>
    </location>
</feature>
<dbReference type="Pfam" id="PF02847">
    <property type="entry name" value="MA3"/>
    <property type="match status" value="1"/>
</dbReference>
<keyword evidence="4" id="KW-0508">mRNA splicing</keyword>
<keyword evidence="5" id="KW-0539">Nucleus</keyword>
<dbReference type="PROSITE" id="PS51366">
    <property type="entry name" value="MI"/>
    <property type="match status" value="1"/>
</dbReference>
<keyword evidence="2" id="KW-0507">mRNA processing</keyword>
<feature type="region of interest" description="Disordered" evidence="6">
    <location>
        <begin position="15"/>
        <end position="37"/>
    </location>
</feature>
<comment type="subcellular location">
    <subcellularLocation>
        <location evidence="1">Nucleus</location>
    </subcellularLocation>
</comment>
<accession>A0A0B2S3H4</accession>
<feature type="compositionally biased region" description="Basic and acidic residues" evidence="6">
    <location>
        <begin position="15"/>
        <end position="36"/>
    </location>
</feature>
<dbReference type="GO" id="GO:0003723">
    <property type="term" value="F:RNA binding"/>
    <property type="evidence" value="ECO:0007669"/>
    <property type="project" value="TreeGrafter"/>
</dbReference>
<dbReference type="InterPro" id="IPR050781">
    <property type="entry name" value="CWC22_splicing_factor"/>
</dbReference>
<proteinExistence type="predicted"/>
<dbReference type="AlphaFoldDB" id="A0A0B2S3H4"/>
<sequence length="305" mass="34629">MSKINKFIEVHLKQRRENSDGNRDRKQEDGNRRMVEDANTQGHATILGENLIRGRELLYCRSCMKLQTASLRDLPMFLLPLTPSFLKWGIFSSDSRKIIALELLTVLLEKPIDDSVEVAVGFVTDCVSILRDLSPKGLHGIFEKKRYKELKKSMLGEESEDDDEEGLDADESDNDNEEEEEHMQIKDEMETNLVNLRKTKYSAIMSSVDLEEAGHKLLEIKLEPGQEMELCIMILECCRQEKNLSLILESSRAVFADNMPCLIMQQQKDESGSSDSSDSDAESASSDQSDTENDRSGRKQLEDKG</sequence>
<evidence type="ECO:0000256" key="4">
    <source>
        <dbReference type="ARBA" id="ARBA00023187"/>
    </source>
</evidence>
<dbReference type="PANTHER" id="PTHR18034:SF3">
    <property type="entry name" value="PRE-MRNA-SPLICING FACTOR CWC22 HOMOLOG"/>
    <property type="match status" value="1"/>
</dbReference>
<dbReference type="Proteomes" id="UP000053555">
    <property type="component" value="Unassembled WGS sequence"/>
</dbReference>
<dbReference type="PANTHER" id="PTHR18034">
    <property type="entry name" value="CELL CYCLE CONTROL PROTEIN CWF22-RELATED"/>
    <property type="match status" value="1"/>
</dbReference>
<protein>
    <submittedName>
        <fullName evidence="8">Pre-mRNA-splicing factor cwc22</fullName>
    </submittedName>
</protein>
<evidence type="ECO:0000259" key="7">
    <source>
        <dbReference type="PROSITE" id="PS51366"/>
    </source>
</evidence>
<dbReference type="GO" id="GO:0071013">
    <property type="term" value="C:catalytic step 2 spliceosome"/>
    <property type="evidence" value="ECO:0007669"/>
    <property type="project" value="TreeGrafter"/>
</dbReference>
<feature type="compositionally biased region" description="Basic and acidic residues" evidence="6">
    <location>
        <begin position="292"/>
        <end position="305"/>
    </location>
</feature>
<evidence type="ECO:0000256" key="5">
    <source>
        <dbReference type="ARBA" id="ARBA00023242"/>
    </source>
</evidence>
<dbReference type="EMBL" id="KN645575">
    <property type="protein sequence ID" value="KHN41261.1"/>
    <property type="molecule type" value="Genomic_DNA"/>
</dbReference>
<dbReference type="Gene3D" id="1.25.40.180">
    <property type="match status" value="1"/>
</dbReference>